<comment type="caution">
    <text evidence="2">The sequence shown here is derived from an EMBL/GenBank/DDBJ whole genome shotgun (WGS) entry which is preliminary data.</text>
</comment>
<accession>A0A7Y9J3L8</accession>
<protein>
    <recommendedName>
        <fullName evidence="1">TY-Chap N-terminal domain-containing protein</fullName>
    </recommendedName>
</protein>
<dbReference type="InterPro" id="IPR054344">
    <property type="entry name" value="TY-Chap_N"/>
</dbReference>
<proteinExistence type="predicted"/>
<keyword evidence="3" id="KW-1185">Reference proteome</keyword>
<feature type="domain" description="TY-Chap N-terminal" evidence="1">
    <location>
        <begin position="17"/>
        <end position="98"/>
    </location>
</feature>
<dbReference type="Proteomes" id="UP000535890">
    <property type="component" value="Unassembled WGS sequence"/>
</dbReference>
<name>A0A7Y9J3L8_9PSEU</name>
<gene>
    <name evidence="2" type="ORF">BJ983_000280</name>
</gene>
<evidence type="ECO:0000313" key="3">
    <source>
        <dbReference type="Proteomes" id="UP000535890"/>
    </source>
</evidence>
<evidence type="ECO:0000259" key="1">
    <source>
        <dbReference type="Pfam" id="PF22552"/>
    </source>
</evidence>
<reference evidence="2 3" key="1">
    <citation type="submission" date="2020-07" db="EMBL/GenBank/DDBJ databases">
        <title>Sequencing the genomes of 1000 actinobacteria strains.</title>
        <authorList>
            <person name="Klenk H.-P."/>
        </authorList>
    </citation>
    <scope>NUCLEOTIDE SEQUENCE [LARGE SCALE GENOMIC DNA]</scope>
    <source>
        <strain evidence="2 3">DSM 45772</strain>
    </source>
</reference>
<organism evidence="2 3">
    <name type="scientific">Actinomycetospora corticicola</name>
    <dbReference type="NCBI Taxonomy" id="663602"/>
    <lineage>
        <taxon>Bacteria</taxon>
        <taxon>Bacillati</taxon>
        <taxon>Actinomycetota</taxon>
        <taxon>Actinomycetes</taxon>
        <taxon>Pseudonocardiales</taxon>
        <taxon>Pseudonocardiaceae</taxon>
        <taxon>Actinomycetospora</taxon>
    </lineage>
</organism>
<sequence length="115" mass="12967">MRDVLHVGHAFVGVFIGRRFVQFHAHPHGGRWVEADSGAYTKRLPDDAHQVLLTLGWPPLDDNRRPSTNYRLDVASPVDVYRLVRSMVRTLDEAFGATPEELGYVASACRCRAHN</sequence>
<evidence type="ECO:0000313" key="2">
    <source>
        <dbReference type="EMBL" id="NYD34178.1"/>
    </source>
</evidence>
<dbReference type="AlphaFoldDB" id="A0A7Y9J3L8"/>
<dbReference type="EMBL" id="JACCBN010000001">
    <property type="protein sequence ID" value="NYD34178.1"/>
    <property type="molecule type" value="Genomic_DNA"/>
</dbReference>
<dbReference type="Pfam" id="PF22552">
    <property type="entry name" value="TY-Chap3"/>
    <property type="match status" value="1"/>
</dbReference>